<accession>A0A183KEN6</accession>
<dbReference type="WBParaSite" id="SCUD_0001348301-mRNA-1">
    <property type="protein sequence ID" value="SCUD_0001348301-mRNA-1"/>
    <property type="gene ID" value="SCUD_0001348301"/>
</dbReference>
<reference evidence="3" key="1">
    <citation type="submission" date="2016-06" db="UniProtKB">
        <authorList>
            <consortium name="WormBaseParasite"/>
        </authorList>
    </citation>
    <scope>IDENTIFICATION</scope>
</reference>
<protein>
    <submittedName>
        <fullName evidence="3">PARP catalytic domain-containing protein</fullName>
    </submittedName>
</protein>
<gene>
    <name evidence="1" type="ORF">SCUD_LOCUS13480</name>
</gene>
<reference evidence="1 2" key="2">
    <citation type="submission" date="2018-11" db="EMBL/GenBank/DDBJ databases">
        <authorList>
            <consortium name="Pathogen Informatics"/>
        </authorList>
    </citation>
    <scope>NUCLEOTIDE SEQUENCE [LARGE SCALE GENOMIC DNA]</scope>
    <source>
        <strain evidence="1">Dakar</strain>
        <strain evidence="2">Dakar, Senegal</strain>
    </source>
</reference>
<organism evidence="3">
    <name type="scientific">Schistosoma curassoni</name>
    <dbReference type="NCBI Taxonomy" id="6186"/>
    <lineage>
        <taxon>Eukaryota</taxon>
        <taxon>Metazoa</taxon>
        <taxon>Spiralia</taxon>
        <taxon>Lophotrochozoa</taxon>
        <taxon>Platyhelminthes</taxon>
        <taxon>Trematoda</taxon>
        <taxon>Digenea</taxon>
        <taxon>Strigeidida</taxon>
        <taxon>Schistosomatoidea</taxon>
        <taxon>Schistosomatidae</taxon>
        <taxon>Schistosoma</taxon>
    </lineage>
</organism>
<evidence type="ECO:0000313" key="3">
    <source>
        <dbReference type="WBParaSite" id="SCUD_0001348301-mRNA-1"/>
    </source>
</evidence>
<dbReference type="EMBL" id="UZAK01035904">
    <property type="protein sequence ID" value="VDP52831.1"/>
    <property type="molecule type" value="Genomic_DNA"/>
</dbReference>
<sequence>FAFNEYCRLGGNSAVKAPDFQSTGYTFEPRSIYFVCCGRLLQAFKQNVVRSQV</sequence>
<evidence type="ECO:0000313" key="2">
    <source>
        <dbReference type="Proteomes" id="UP000279833"/>
    </source>
</evidence>
<evidence type="ECO:0000313" key="1">
    <source>
        <dbReference type="EMBL" id="VDP52831.1"/>
    </source>
</evidence>
<name>A0A183KEN6_9TREM</name>
<keyword evidence="2" id="KW-1185">Reference proteome</keyword>
<dbReference type="AlphaFoldDB" id="A0A183KEN6"/>
<proteinExistence type="predicted"/>
<dbReference type="Proteomes" id="UP000279833">
    <property type="component" value="Unassembled WGS sequence"/>
</dbReference>